<protein>
    <submittedName>
        <fullName evidence="6">PTS system cellobiose-specific IIA component</fullName>
    </submittedName>
</protein>
<keyword evidence="3" id="KW-0808">Transferase</keyword>
<organism evidence="6 7">
    <name type="scientific">Breznakia pachnodae</name>
    <dbReference type="NCBI Taxonomy" id="265178"/>
    <lineage>
        <taxon>Bacteria</taxon>
        <taxon>Bacillati</taxon>
        <taxon>Bacillota</taxon>
        <taxon>Erysipelotrichia</taxon>
        <taxon>Erysipelotrichales</taxon>
        <taxon>Erysipelotrichaceae</taxon>
        <taxon>Breznakia</taxon>
    </lineage>
</organism>
<keyword evidence="2" id="KW-0762">Sugar transport</keyword>
<comment type="caution">
    <text evidence="6">The sequence shown here is derived from an EMBL/GenBank/DDBJ whole genome shotgun (WGS) entry which is preliminary data.</text>
</comment>
<dbReference type="PANTHER" id="PTHR34382:SF7">
    <property type="entry name" value="PTS SYSTEM N,N'-DIACETYLCHITOBIOSE-SPECIFIC EIIA COMPONENT"/>
    <property type="match status" value="1"/>
</dbReference>
<dbReference type="PIRSF" id="PIRSF000699">
    <property type="entry name" value="PTS_IILac_III"/>
    <property type="match status" value="1"/>
</dbReference>
<keyword evidence="4" id="KW-0598">Phosphotransferase system</keyword>
<proteinExistence type="predicted"/>
<name>A0ABU0E7Z2_9FIRM</name>
<evidence type="ECO:0000256" key="3">
    <source>
        <dbReference type="ARBA" id="ARBA00022679"/>
    </source>
</evidence>
<keyword evidence="7" id="KW-1185">Reference proteome</keyword>
<keyword evidence="1" id="KW-0813">Transport</keyword>
<feature type="modified residue" description="Phosphohistidine; by HPr" evidence="5">
    <location>
        <position position="75"/>
    </location>
</feature>
<accession>A0ABU0E7Z2</accession>
<dbReference type="PROSITE" id="PS51095">
    <property type="entry name" value="PTS_EIIA_TYPE_3"/>
    <property type="match status" value="1"/>
</dbReference>
<dbReference type="RefSeq" id="WP_307410384.1">
    <property type="nucleotide sequence ID" value="NZ_JAUSUR010000007.1"/>
</dbReference>
<dbReference type="EMBL" id="JAUSUR010000007">
    <property type="protein sequence ID" value="MDQ0362615.1"/>
    <property type="molecule type" value="Genomic_DNA"/>
</dbReference>
<dbReference type="Gene3D" id="1.20.58.80">
    <property type="entry name" value="Phosphotransferase system, lactose/cellobiose-type IIA subunit"/>
    <property type="match status" value="1"/>
</dbReference>
<evidence type="ECO:0000256" key="2">
    <source>
        <dbReference type="ARBA" id="ARBA00022597"/>
    </source>
</evidence>
<gene>
    <name evidence="6" type="ORF">J2S15_003369</name>
</gene>
<dbReference type="InterPro" id="IPR003188">
    <property type="entry name" value="PTS_IIA_lac/cel"/>
</dbReference>
<evidence type="ECO:0000256" key="1">
    <source>
        <dbReference type="ARBA" id="ARBA00022448"/>
    </source>
</evidence>
<reference evidence="6 7" key="1">
    <citation type="submission" date="2023-07" db="EMBL/GenBank/DDBJ databases">
        <title>Genomic Encyclopedia of Type Strains, Phase IV (KMG-IV): sequencing the most valuable type-strain genomes for metagenomic binning, comparative biology and taxonomic classification.</title>
        <authorList>
            <person name="Goeker M."/>
        </authorList>
    </citation>
    <scope>NUCLEOTIDE SEQUENCE [LARGE SCALE GENOMIC DNA]</scope>
    <source>
        <strain evidence="6 7">DSM 16784</strain>
    </source>
</reference>
<evidence type="ECO:0000313" key="7">
    <source>
        <dbReference type="Proteomes" id="UP001230220"/>
    </source>
</evidence>
<dbReference type="InterPro" id="IPR036542">
    <property type="entry name" value="PTS_IIA_lac/cel_sf"/>
</dbReference>
<dbReference type="PANTHER" id="PTHR34382">
    <property type="entry name" value="PTS SYSTEM N,N'-DIACETYLCHITOBIOSE-SPECIFIC EIIA COMPONENT"/>
    <property type="match status" value="1"/>
</dbReference>
<evidence type="ECO:0000256" key="4">
    <source>
        <dbReference type="ARBA" id="ARBA00022683"/>
    </source>
</evidence>
<dbReference type="SUPFAM" id="SSF46973">
    <property type="entry name" value="Enzyme IIa from lactose specific PTS, IIa-lac"/>
    <property type="match status" value="1"/>
</dbReference>
<dbReference type="Pfam" id="PF02255">
    <property type="entry name" value="PTS_IIA"/>
    <property type="match status" value="1"/>
</dbReference>
<evidence type="ECO:0000313" key="6">
    <source>
        <dbReference type="EMBL" id="MDQ0362615.1"/>
    </source>
</evidence>
<evidence type="ECO:0000256" key="5">
    <source>
        <dbReference type="PROSITE-ProRule" id="PRU00418"/>
    </source>
</evidence>
<sequence>MSKFELESFQIILHSGNARSSAYEALRDVKGGDIEKGKAGIKEARTEIVIAQKEHAKLLQKFTEEEVIVDLLLMHAEDHVSSSQIAVDLIGEMIEMYERFGDNNG</sequence>
<dbReference type="Proteomes" id="UP001230220">
    <property type="component" value="Unassembled WGS sequence"/>
</dbReference>